<dbReference type="SUPFAM" id="SSF82829">
    <property type="entry name" value="MesJ substrate recognition domain-like"/>
    <property type="match status" value="1"/>
</dbReference>
<dbReference type="SUPFAM" id="SSF56037">
    <property type="entry name" value="PheT/TilS domain"/>
    <property type="match status" value="1"/>
</dbReference>
<comment type="domain">
    <text evidence="8">The N-terminal region contains the highly conserved SGGXDS motif, predicted to be a P-loop motif involved in ATP binding.</text>
</comment>
<dbReference type="Gene3D" id="1.20.59.20">
    <property type="match status" value="1"/>
</dbReference>
<reference evidence="10" key="1">
    <citation type="submission" date="2022-08" db="EMBL/GenBank/DDBJ databases">
        <authorList>
            <person name="Volokhov D.V."/>
            <person name="Furtak V.A."/>
            <person name="Zagorodnyaya T.A."/>
        </authorList>
    </citation>
    <scope>NUCLEOTIDE SEQUENCE</scope>
    <source>
        <strain evidence="10">CSL10203-ORH2</strain>
    </source>
</reference>
<evidence type="ECO:0000256" key="3">
    <source>
        <dbReference type="ARBA" id="ARBA00022598"/>
    </source>
</evidence>
<dbReference type="NCBIfam" id="TIGR02432">
    <property type="entry name" value="lysidine_TilS_N"/>
    <property type="match status" value="1"/>
</dbReference>
<keyword evidence="6 8" id="KW-0067">ATP-binding</keyword>
<dbReference type="Proteomes" id="UP001166947">
    <property type="component" value="Unassembled WGS sequence"/>
</dbReference>
<dbReference type="InterPro" id="IPR011063">
    <property type="entry name" value="TilS/TtcA_N"/>
</dbReference>
<dbReference type="Pfam" id="PF09179">
    <property type="entry name" value="TilS"/>
    <property type="match status" value="1"/>
</dbReference>
<evidence type="ECO:0000256" key="4">
    <source>
        <dbReference type="ARBA" id="ARBA00022694"/>
    </source>
</evidence>
<dbReference type="InterPro" id="IPR015262">
    <property type="entry name" value="tRNA_Ile_lys_synt_subst-bd"/>
</dbReference>
<dbReference type="HAMAP" id="MF_01161">
    <property type="entry name" value="tRNA_Ile_lys_synt"/>
    <property type="match status" value="1"/>
</dbReference>
<keyword evidence="3 8" id="KW-0436">Ligase</keyword>
<evidence type="ECO:0000259" key="9">
    <source>
        <dbReference type="SMART" id="SM00977"/>
    </source>
</evidence>
<accession>A0ABT2FAZ7</accession>
<proteinExistence type="inferred from homology"/>
<dbReference type="PANTHER" id="PTHR43033:SF1">
    <property type="entry name" value="TRNA(ILE)-LYSIDINE SYNTHASE-RELATED"/>
    <property type="match status" value="1"/>
</dbReference>
<dbReference type="EC" id="6.3.4.19" evidence="8"/>
<organism evidence="10 11">
    <name type="scientific">Neisseria montereyensis</name>
    <dbReference type="NCBI Taxonomy" id="2973938"/>
    <lineage>
        <taxon>Bacteria</taxon>
        <taxon>Pseudomonadati</taxon>
        <taxon>Pseudomonadota</taxon>
        <taxon>Betaproteobacteria</taxon>
        <taxon>Neisseriales</taxon>
        <taxon>Neisseriaceae</taxon>
        <taxon>Neisseria</taxon>
    </lineage>
</organism>
<protein>
    <recommendedName>
        <fullName evidence="8">tRNA(Ile)-lysidine synthase</fullName>
        <ecNumber evidence="8">6.3.4.19</ecNumber>
    </recommendedName>
    <alternativeName>
        <fullName evidence="8">tRNA(Ile)-2-lysyl-cytidine synthase</fullName>
    </alternativeName>
    <alternativeName>
        <fullName evidence="8">tRNA(Ile)-lysidine synthetase</fullName>
    </alternativeName>
</protein>
<evidence type="ECO:0000256" key="6">
    <source>
        <dbReference type="ARBA" id="ARBA00022840"/>
    </source>
</evidence>
<dbReference type="Pfam" id="PF11734">
    <property type="entry name" value="TilS_C"/>
    <property type="match status" value="1"/>
</dbReference>
<feature type="binding site" evidence="8">
    <location>
        <begin position="36"/>
        <end position="41"/>
    </location>
    <ligand>
        <name>ATP</name>
        <dbReference type="ChEBI" id="CHEBI:30616"/>
    </ligand>
</feature>
<reference evidence="10" key="2">
    <citation type="journal article" date="2023" name="Curr. Microbiol.">
        <title>Neisseria montereyensis sp. nov., Isolated from Oropharynx of California Sea Lion (Zalophus californianus): Genomic, Phylogenetic, and Phenotypic Study.</title>
        <authorList>
            <person name="Volokhov D.V."/>
            <person name="Zagorodnyaya T.A."/>
            <person name="Furtak V.A."/>
            <person name="Nattanmai G."/>
            <person name="Randall L."/>
            <person name="Jose S."/>
            <person name="Gao Y."/>
            <person name="Gulland F.M."/>
            <person name="Eisenberg T."/>
            <person name="Delmonte P."/>
            <person name="Blom J."/>
            <person name="Mitchell K.K."/>
        </authorList>
    </citation>
    <scope>NUCLEOTIDE SEQUENCE</scope>
    <source>
        <strain evidence="10">CSL10203-ORH2</strain>
    </source>
</reference>
<dbReference type="Gene3D" id="3.40.50.620">
    <property type="entry name" value="HUPs"/>
    <property type="match status" value="1"/>
</dbReference>
<comment type="function">
    <text evidence="8">Ligates lysine onto the cytidine present at position 34 of the AUA codon-specific tRNA(Ile) that contains the anticodon CAU, in an ATP-dependent manner. Cytidine is converted to lysidine, thus changing the amino acid specificity of the tRNA from methionine to isoleucine.</text>
</comment>
<evidence type="ECO:0000256" key="1">
    <source>
        <dbReference type="ARBA" id="ARBA00004496"/>
    </source>
</evidence>
<comment type="similarity">
    <text evidence="8">Belongs to the tRNA(Ile)-lysidine synthase family.</text>
</comment>
<dbReference type="PANTHER" id="PTHR43033">
    <property type="entry name" value="TRNA(ILE)-LYSIDINE SYNTHASE-RELATED"/>
    <property type="match status" value="1"/>
</dbReference>
<dbReference type="GO" id="GO:0016829">
    <property type="term" value="F:lyase activity"/>
    <property type="evidence" value="ECO:0007669"/>
    <property type="project" value="UniProtKB-KW"/>
</dbReference>
<dbReference type="CDD" id="cd01992">
    <property type="entry name" value="TilS_N"/>
    <property type="match status" value="1"/>
</dbReference>
<dbReference type="SMART" id="SM00977">
    <property type="entry name" value="TilS_C"/>
    <property type="match status" value="1"/>
</dbReference>
<dbReference type="NCBIfam" id="TIGR02433">
    <property type="entry name" value="lysidine_TilS_C"/>
    <property type="match status" value="1"/>
</dbReference>
<dbReference type="InterPro" id="IPR012796">
    <property type="entry name" value="Lysidine-tRNA-synth_C"/>
</dbReference>
<keyword evidence="5 8" id="KW-0547">Nucleotide-binding</keyword>
<comment type="catalytic activity">
    <reaction evidence="7 8">
        <text>cytidine(34) in tRNA(Ile2) + L-lysine + ATP = lysidine(34) in tRNA(Ile2) + AMP + diphosphate + H(+)</text>
        <dbReference type="Rhea" id="RHEA:43744"/>
        <dbReference type="Rhea" id="RHEA-COMP:10625"/>
        <dbReference type="Rhea" id="RHEA-COMP:10670"/>
        <dbReference type="ChEBI" id="CHEBI:15378"/>
        <dbReference type="ChEBI" id="CHEBI:30616"/>
        <dbReference type="ChEBI" id="CHEBI:32551"/>
        <dbReference type="ChEBI" id="CHEBI:33019"/>
        <dbReference type="ChEBI" id="CHEBI:82748"/>
        <dbReference type="ChEBI" id="CHEBI:83665"/>
        <dbReference type="ChEBI" id="CHEBI:456215"/>
        <dbReference type="EC" id="6.3.4.19"/>
    </reaction>
</comment>
<evidence type="ECO:0000256" key="2">
    <source>
        <dbReference type="ARBA" id="ARBA00022490"/>
    </source>
</evidence>
<evidence type="ECO:0000256" key="7">
    <source>
        <dbReference type="ARBA" id="ARBA00048539"/>
    </source>
</evidence>
<evidence type="ECO:0000256" key="8">
    <source>
        <dbReference type="HAMAP-Rule" id="MF_01161"/>
    </source>
</evidence>
<sequence length="453" mass="52146">MKNKMNKGTSSEYLPDDIRRNWPDWVAGARIEVGLSGGLDSVVLLHLLAALRGQFDFTLQAVHVHHGLNEKADEWVAFCEELCSRLSVPLRVEYAHINRQSKLGIEAAARKERYRVFSDGRCDIVALAHHQDDQVETFMLAALRGGGLRALAAMPETRPLTPKITIWRPLLHYSREQLEHYADKHGLDYVEDSSNQDSMFLRNWVRHKGLPIWRERLPYLDKHIAGSVRALQDELALLDEVVQQDFDMICEDGFFDLTRWKRLSVSRRRQQLLHYSKLNDLGVPTPAGLADFARVLETKRSVSAEWPLPKGKIYAYRDRLFALENGWDGACLWSDKSRNHSGRLKNLLEKNNFTLERNSLGLGEEVLNNECIIRAANAEDVIRTAVGHKSVWKVLQEYKVPPFMRKHWPVVVDTQNRCMAIANIVVSVHYASLNGFIPYFDKFNRFILEPKKR</sequence>
<dbReference type="InterPro" id="IPR012094">
    <property type="entry name" value="tRNA_Ile_lys_synt"/>
</dbReference>
<comment type="subcellular location">
    <subcellularLocation>
        <location evidence="1 8">Cytoplasm</location>
    </subcellularLocation>
</comment>
<dbReference type="Pfam" id="PF01171">
    <property type="entry name" value="ATP_bind_3"/>
    <property type="match status" value="1"/>
</dbReference>
<dbReference type="RefSeq" id="WP_259291198.1">
    <property type="nucleotide sequence ID" value="NZ_JANUXW010000002.1"/>
</dbReference>
<evidence type="ECO:0000256" key="5">
    <source>
        <dbReference type="ARBA" id="ARBA00022741"/>
    </source>
</evidence>
<feature type="domain" description="Lysidine-tRNA(Ile) synthetase C-terminal" evidence="9">
    <location>
        <begin position="371"/>
        <end position="430"/>
    </location>
</feature>
<keyword evidence="2 8" id="KW-0963">Cytoplasm</keyword>
<dbReference type="GO" id="GO:0032267">
    <property type="term" value="F:tRNA(Ile)-lysidine synthase activity"/>
    <property type="evidence" value="ECO:0007669"/>
    <property type="project" value="UniProtKB-EC"/>
</dbReference>
<evidence type="ECO:0000313" key="10">
    <source>
        <dbReference type="EMBL" id="MCS4533398.1"/>
    </source>
</evidence>
<dbReference type="InterPro" id="IPR012795">
    <property type="entry name" value="tRNA_Ile_lys_synt_N"/>
</dbReference>
<name>A0ABT2FAZ7_9NEIS</name>
<dbReference type="InterPro" id="IPR014729">
    <property type="entry name" value="Rossmann-like_a/b/a_fold"/>
</dbReference>
<comment type="caution">
    <text evidence="10">The sequence shown here is derived from an EMBL/GenBank/DDBJ whole genome shotgun (WGS) entry which is preliminary data.</text>
</comment>
<gene>
    <name evidence="8 10" type="primary">tilS</name>
    <name evidence="10" type="ORF">NXS09_03670</name>
</gene>
<keyword evidence="10" id="KW-0456">Lyase</keyword>
<keyword evidence="11" id="KW-1185">Reference proteome</keyword>
<dbReference type="SUPFAM" id="SSF52402">
    <property type="entry name" value="Adenine nucleotide alpha hydrolases-like"/>
    <property type="match status" value="1"/>
</dbReference>
<evidence type="ECO:0000313" key="11">
    <source>
        <dbReference type="Proteomes" id="UP001166947"/>
    </source>
</evidence>
<keyword evidence="4 8" id="KW-0819">tRNA processing</keyword>
<dbReference type="EMBL" id="JANUXW010000002">
    <property type="protein sequence ID" value="MCS4533398.1"/>
    <property type="molecule type" value="Genomic_DNA"/>
</dbReference>